<gene>
    <name evidence="2" type="ORF">BJL86_1022</name>
</gene>
<organism evidence="2 3">
    <name type="scientific">Dietzia timorensis</name>
    <dbReference type="NCBI Taxonomy" id="499555"/>
    <lineage>
        <taxon>Bacteria</taxon>
        <taxon>Bacillati</taxon>
        <taxon>Actinomycetota</taxon>
        <taxon>Actinomycetes</taxon>
        <taxon>Mycobacteriales</taxon>
        <taxon>Dietziaceae</taxon>
        <taxon>Dietzia</taxon>
    </lineage>
</organism>
<dbReference type="SUPFAM" id="SSF55486">
    <property type="entry name" value="Metalloproteases ('zincins'), catalytic domain"/>
    <property type="match status" value="1"/>
</dbReference>
<dbReference type="KEGG" id="dtm:BJL86_1022"/>
<feature type="compositionally biased region" description="Low complexity" evidence="1">
    <location>
        <begin position="56"/>
        <end position="69"/>
    </location>
</feature>
<dbReference type="AlphaFoldDB" id="A0A173LHS1"/>
<accession>A0A173LHS1</accession>
<proteinExistence type="predicted"/>
<sequence>MSQSARGGVGGGKPAQAQWKEIPGIPGRDEPLVGSTIVIRPFPTDSRRPTPRRVTSRSAARRGAGVRGPILPPEVPRWRSRSGDFDAAVLEAFAQIDQLWHAELTKLDLAVDTVPRMRLRAGQSWPPEVIADAQVPLGRLIPAGVDRTGQPTRARVVVFRQPLLRRTDSQEEIVEVVYGLLVELVALYLEISPDAVIHGPD</sequence>
<dbReference type="Gene3D" id="3.30.2010.20">
    <property type="match status" value="1"/>
</dbReference>
<keyword evidence="3" id="KW-1185">Reference proteome</keyword>
<dbReference type="InterPro" id="IPR038555">
    <property type="entry name" value="Zincin_1_sf"/>
</dbReference>
<dbReference type="EMBL" id="CP015961">
    <property type="protein sequence ID" value="ANI91815.1"/>
    <property type="molecule type" value="Genomic_DNA"/>
</dbReference>
<protein>
    <recommendedName>
        <fullName evidence="4">Exonuclease</fullName>
    </recommendedName>
</protein>
<evidence type="ECO:0000256" key="1">
    <source>
        <dbReference type="SAM" id="MobiDB-lite"/>
    </source>
</evidence>
<evidence type="ECO:0000313" key="3">
    <source>
        <dbReference type="Proteomes" id="UP000186104"/>
    </source>
</evidence>
<feature type="region of interest" description="Disordered" evidence="1">
    <location>
        <begin position="1"/>
        <end position="75"/>
    </location>
</feature>
<evidence type="ECO:0000313" key="2">
    <source>
        <dbReference type="EMBL" id="ANI91815.1"/>
    </source>
</evidence>
<evidence type="ECO:0008006" key="4">
    <source>
        <dbReference type="Google" id="ProtNLM"/>
    </source>
</evidence>
<dbReference type="CDD" id="cd12954">
    <property type="entry name" value="MMP_TTHA0227_like_1"/>
    <property type="match status" value="1"/>
</dbReference>
<reference evidence="2 3" key="1">
    <citation type="submission" date="2016-06" db="EMBL/GenBank/DDBJ databases">
        <title>Complete genome sequence of a saline-alkali tolerant type strain Dietzia timorensis ID05-A0528T.</title>
        <authorList>
            <person name="Wu X."/>
        </authorList>
    </citation>
    <scope>NUCLEOTIDE SEQUENCE [LARGE SCALE GENOMIC DNA]</scope>
    <source>
        <strain evidence="2 3">ID05-A0528</strain>
    </source>
</reference>
<name>A0A173LHS1_9ACTN</name>
<dbReference type="STRING" id="499555.BJL86_1022"/>
<dbReference type="Proteomes" id="UP000186104">
    <property type="component" value="Chromosome"/>
</dbReference>